<name>A0A543I4H8_9MICO</name>
<organism evidence="2 3">
    <name type="scientific">Klugiella xanthotipulae</name>
    <dbReference type="NCBI Taxonomy" id="244735"/>
    <lineage>
        <taxon>Bacteria</taxon>
        <taxon>Bacillati</taxon>
        <taxon>Actinomycetota</taxon>
        <taxon>Actinomycetes</taxon>
        <taxon>Micrococcales</taxon>
        <taxon>Microbacteriaceae</taxon>
        <taxon>Klugiella</taxon>
    </lineage>
</organism>
<dbReference type="Gene3D" id="1.10.10.10">
    <property type="entry name" value="Winged helix-like DNA-binding domain superfamily/Winged helix DNA-binding domain"/>
    <property type="match status" value="1"/>
</dbReference>
<evidence type="ECO:0000313" key="2">
    <source>
        <dbReference type="EMBL" id="TQM65469.1"/>
    </source>
</evidence>
<evidence type="ECO:0000259" key="1">
    <source>
        <dbReference type="PROSITE" id="PS50995"/>
    </source>
</evidence>
<dbReference type="InterPro" id="IPR036390">
    <property type="entry name" value="WH_DNA-bd_sf"/>
</dbReference>
<gene>
    <name evidence="2" type="ORF">FB466_0271</name>
</gene>
<dbReference type="PROSITE" id="PS50995">
    <property type="entry name" value="HTH_MARR_2"/>
    <property type="match status" value="1"/>
</dbReference>
<dbReference type="InterPro" id="IPR036388">
    <property type="entry name" value="WH-like_DNA-bd_sf"/>
</dbReference>
<protein>
    <submittedName>
        <fullName evidence="2">DNA-binding MarR family transcriptional regulator</fullName>
    </submittedName>
</protein>
<comment type="caution">
    <text evidence="2">The sequence shown here is derived from an EMBL/GenBank/DDBJ whole genome shotgun (WGS) entry which is preliminary data.</text>
</comment>
<reference evidence="2 3" key="1">
    <citation type="submission" date="2019-06" db="EMBL/GenBank/DDBJ databases">
        <title>Sequencing the genomes of 1000 actinobacteria strains.</title>
        <authorList>
            <person name="Klenk H.-P."/>
        </authorList>
    </citation>
    <scope>NUCLEOTIDE SEQUENCE [LARGE SCALE GENOMIC DNA]</scope>
    <source>
        <strain evidence="2 3">DSM 18031</strain>
    </source>
</reference>
<keyword evidence="3" id="KW-1185">Reference proteome</keyword>
<dbReference type="PANTHER" id="PTHR33164:SF57">
    <property type="entry name" value="MARR-FAMILY TRANSCRIPTIONAL REGULATOR"/>
    <property type="match status" value="1"/>
</dbReference>
<dbReference type="GO" id="GO:0003677">
    <property type="term" value="F:DNA binding"/>
    <property type="evidence" value="ECO:0007669"/>
    <property type="project" value="UniProtKB-KW"/>
</dbReference>
<dbReference type="PANTHER" id="PTHR33164">
    <property type="entry name" value="TRANSCRIPTIONAL REGULATOR, MARR FAMILY"/>
    <property type="match status" value="1"/>
</dbReference>
<dbReference type="EMBL" id="VFPN01000001">
    <property type="protein sequence ID" value="TQM65469.1"/>
    <property type="molecule type" value="Genomic_DNA"/>
</dbReference>
<proteinExistence type="predicted"/>
<dbReference type="InterPro" id="IPR000835">
    <property type="entry name" value="HTH_MarR-typ"/>
</dbReference>
<dbReference type="GO" id="GO:0003700">
    <property type="term" value="F:DNA-binding transcription factor activity"/>
    <property type="evidence" value="ECO:0007669"/>
    <property type="project" value="InterPro"/>
</dbReference>
<dbReference type="CDD" id="cd00090">
    <property type="entry name" value="HTH_ARSR"/>
    <property type="match status" value="1"/>
</dbReference>
<keyword evidence="2" id="KW-0238">DNA-binding</keyword>
<accession>A0A543I4H8</accession>
<evidence type="ECO:0000313" key="3">
    <source>
        <dbReference type="Proteomes" id="UP000318331"/>
    </source>
</evidence>
<sequence length="159" mass="17561">MTRDTPHPAGHPPEGDPARVEVARGVGEELAHLLASTRTLSQRGASLVHPHLQPAGLTVLRWVAANEPAQAGQVAATLDMDKSAVSRQLRALRDFGLVEGEPDPEDGRAMLLRLTPAGRTQLDKLRVLSREKFYSRLDGWSLEDMEALRRYLERLNRGT</sequence>
<dbReference type="InterPro" id="IPR011991">
    <property type="entry name" value="ArsR-like_HTH"/>
</dbReference>
<feature type="domain" description="HTH marR-type" evidence="1">
    <location>
        <begin position="27"/>
        <end position="157"/>
    </location>
</feature>
<dbReference type="InterPro" id="IPR039422">
    <property type="entry name" value="MarR/SlyA-like"/>
</dbReference>
<dbReference type="SMART" id="SM00347">
    <property type="entry name" value="HTH_MARR"/>
    <property type="match status" value="1"/>
</dbReference>
<dbReference type="GO" id="GO:0006950">
    <property type="term" value="P:response to stress"/>
    <property type="evidence" value="ECO:0007669"/>
    <property type="project" value="TreeGrafter"/>
</dbReference>
<dbReference type="AlphaFoldDB" id="A0A543I4H8"/>
<dbReference type="Proteomes" id="UP000318331">
    <property type="component" value="Unassembled WGS sequence"/>
</dbReference>
<dbReference type="Pfam" id="PF12802">
    <property type="entry name" value="MarR_2"/>
    <property type="match status" value="1"/>
</dbReference>
<dbReference type="RefSeq" id="WP_170205973.1">
    <property type="nucleotide sequence ID" value="NZ_BAAAYS010000013.1"/>
</dbReference>
<dbReference type="SUPFAM" id="SSF46785">
    <property type="entry name" value="Winged helix' DNA-binding domain"/>
    <property type="match status" value="1"/>
</dbReference>